<dbReference type="PANTHER" id="PTHR38471">
    <property type="entry name" value="FOUR HELIX BUNDLE PROTEIN"/>
    <property type="match status" value="1"/>
</dbReference>
<evidence type="ECO:0000313" key="1">
    <source>
        <dbReference type="EMBL" id="ADL54474.1"/>
    </source>
</evidence>
<protein>
    <submittedName>
        <fullName evidence="1">S23 ribosomal protein</fullName>
    </submittedName>
</protein>
<dbReference type="InterPro" id="IPR036583">
    <property type="entry name" value="23S_rRNA_IVS_sf"/>
</dbReference>
<dbReference type="RefSeq" id="WP_013292417.1">
    <property type="nucleotide sequence ID" value="NC_014394.1"/>
</dbReference>
<dbReference type="PANTHER" id="PTHR38471:SF2">
    <property type="entry name" value="FOUR HELIX BUNDLE PROTEIN"/>
    <property type="match status" value="1"/>
</dbReference>
<dbReference type="EMBL" id="CP002159">
    <property type="protein sequence ID" value="ADL54474.1"/>
    <property type="molecule type" value="Genomic_DNA"/>
</dbReference>
<sequence>MKYSELIVWQKAMDLVTEIYKVTATFPVEERFGLSSQIRRAAVSVPSNIAEGHGRKSTASYLNFLSIAFGSLMELETQIQIAVRLDFIREDAAVVLLSNTDEIGKMLSGLKRSLAEKIK</sequence>
<dbReference type="Pfam" id="PF05635">
    <property type="entry name" value="23S_rRNA_IVP"/>
    <property type="match status" value="1"/>
</dbReference>
<dbReference type="GO" id="GO:0005840">
    <property type="term" value="C:ribosome"/>
    <property type="evidence" value="ECO:0007669"/>
    <property type="project" value="UniProtKB-KW"/>
</dbReference>
<dbReference type="Gene3D" id="1.20.1440.60">
    <property type="entry name" value="23S rRNA-intervening sequence"/>
    <property type="match status" value="1"/>
</dbReference>
<accession>D9SJX5</accession>
<dbReference type="NCBIfam" id="TIGR02436">
    <property type="entry name" value="four helix bundle protein"/>
    <property type="match status" value="1"/>
</dbReference>
<keyword evidence="1" id="KW-0689">Ribosomal protein</keyword>
<dbReference type="KEGG" id="gca:Galf_0430"/>
<dbReference type="CDD" id="cd16377">
    <property type="entry name" value="23S_rRNA_IVP_like"/>
    <property type="match status" value="1"/>
</dbReference>
<reference evidence="1 2" key="1">
    <citation type="submission" date="2010-08" db="EMBL/GenBank/DDBJ databases">
        <title>Complete sequence of Gallionella capsiferriformans ES-2.</title>
        <authorList>
            <consortium name="US DOE Joint Genome Institute"/>
            <person name="Lucas S."/>
            <person name="Copeland A."/>
            <person name="Lapidus A."/>
            <person name="Cheng J.-F."/>
            <person name="Bruce D."/>
            <person name="Goodwin L."/>
            <person name="Pitluck S."/>
            <person name="Chertkov O."/>
            <person name="Davenport K.W."/>
            <person name="Detter J.C."/>
            <person name="Han C."/>
            <person name="Tapia R."/>
            <person name="Land M."/>
            <person name="Hauser L."/>
            <person name="Chang Y.-J."/>
            <person name="Jeffries C."/>
            <person name="Kyrpides N."/>
            <person name="Ivanova N."/>
            <person name="Mikhailova N."/>
            <person name="Shelobolina E.S."/>
            <person name="Picardal F."/>
            <person name="Roden E."/>
            <person name="Emerson D."/>
            <person name="Woyke T."/>
        </authorList>
    </citation>
    <scope>NUCLEOTIDE SEQUENCE [LARGE SCALE GENOMIC DNA]</scope>
    <source>
        <strain evidence="1 2">ES-2</strain>
    </source>
</reference>
<dbReference type="NCBIfam" id="NF008911">
    <property type="entry name" value="PRK12275.1-2"/>
    <property type="match status" value="1"/>
</dbReference>
<dbReference type="STRING" id="395494.Galf_0430"/>
<proteinExistence type="predicted"/>
<dbReference type="HOGENOM" id="CLU_129874_0_6_4"/>
<dbReference type="OrthoDB" id="160990at2"/>
<dbReference type="SUPFAM" id="SSF158446">
    <property type="entry name" value="IVS-encoded protein-like"/>
    <property type="match status" value="1"/>
</dbReference>
<gene>
    <name evidence="1" type="ordered locus">Galf_0430</name>
</gene>
<dbReference type="Proteomes" id="UP000001235">
    <property type="component" value="Chromosome"/>
</dbReference>
<organism evidence="1 2">
    <name type="scientific">Gallionella capsiferriformans (strain ES-2)</name>
    <name type="common">Gallionella ferruginea capsiferriformans (strain ES-2)</name>
    <dbReference type="NCBI Taxonomy" id="395494"/>
    <lineage>
        <taxon>Bacteria</taxon>
        <taxon>Pseudomonadati</taxon>
        <taxon>Pseudomonadota</taxon>
        <taxon>Betaproteobacteria</taxon>
        <taxon>Nitrosomonadales</taxon>
        <taxon>Gallionellaceae</taxon>
        <taxon>Gallionella</taxon>
    </lineage>
</organism>
<dbReference type="eggNOG" id="COG0399">
    <property type="taxonomic scope" value="Bacteria"/>
</dbReference>
<dbReference type="AlphaFoldDB" id="D9SJX5"/>
<name>D9SJX5_GALCS</name>
<keyword evidence="2" id="KW-1185">Reference proteome</keyword>
<dbReference type="InterPro" id="IPR012657">
    <property type="entry name" value="23S_rRNA-intervening_sequence"/>
</dbReference>
<keyword evidence="1" id="KW-0687">Ribonucleoprotein</keyword>
<evidence type="ECO:0000313" key="2">
    <source>
        <dbReference type="Proteomes" id="UP000001235"/>
    </source>
</evidence>